<dbReference type="Proteomes" id="UP001209229">
    <property type="component" value="Unassembled WGS sequence"/>
</dbReference>
<evidence type="ECO:0000313" key="2">
    <source>
        <dbReference type="EMBL" id="MCW3789807.1"/>
    </source>
</evidence>
<dbReference type="AlphaFoldDB" id="A0AAE3MA61"/>
<dbReference type="RefSeq" id="WP_301193349.1">
    <property type="nucleotide sequence ID" value="NZ_JAPDPJ010000248.1"/>
</dbReference>
<organism evidence="2 3">
    <name type="scientific">Plebeiibacterium sediminum</name>
    <dbReference type="NCBI Taxonomy" id="2992112"/>
    <lineage>
        <taxon>Bacteria</taxon>
        <taxon>Pseudomonadati</taxon>
        <taxon>Bacteroidota</taxon>
        <taxon>Bacteroidia</taxon>
        <taxon>Marinilabiliales</taxon>
        <taxon>Marinilabiliaceae</taxon>
        <taxon>Plebeiibacterium</taxon>
    </lineage>
</organism>
<reference evidence="2" key="1">
    <citation type="submission" date="2022-10" db="EMBL/GenBank/DDBJ databases">
        <authorList>
            <person name="Yu W.X."/>
        </authorList>
    </citation>
    <scope>NUCLEOTIDE SEQUENCE</scope>
    <source>
        <strain evidence="2">AAT</strain>
    </source>
</reference>
<protein>
    <recommendedName>
        <fullName evidence="4">Lipocalin-like domain-containing protein</fullName>
    </recommendedName>
</protein>
<dbReference type="PROSITE" id="PS51257">
    <property type="entry name" value="PROKAR_LIPOPROTEIN"/>
    <property type="match status" value="1"/>
</dbReference>
<dbReference type="InterPro" id="IPR038668">
    <property type="entry name" value="Lipid-bd_sf"/>
</dbReference>
<sequence>MKRLVIIFMFIVSLVSCTEDAEVWNSSTVDLAGQWWIQTYDTNGQLVEDYGNVLTYNTAADDGSMWVNLSNLGSFGQITEVSTQDLTFAGEDVYVISGGKVLFDVAKSKTGIVTDSIFMTVEKDGIDYVLRGHKKTGFPEDEY</sequence>
<proteinExistence type="predicted"/>
<dbReference type="InterPro" id="IPR024404">
    <property type="entry name" value="Lipid-bd_put"/>
</dbReference>
<gene>
    <name evidence="2" type="ORF">OM075_25345</name>
</gene>
<dbReference type="EMBL" id="JAPDPJ010000248">
    <property type="protein sequence ID" value="MCW3789807.1"/>
    <property type="molecule type" value="Genomic_DNA"/>
</dbReference>
<accession>A0AAE3MA61</accession>
<dbReference type="Pfam" id="PF12888">
    <property type="entry name" value="Lipid_bd"/>
    <property type="match status" value="1"/>
</dbReference>
<dbReference type="Gene3D" id="2.40.128.220">
    <property type="match status" value="1"/>
</dbReference>
<evidence type="ECO:0000313" key="3">
    <source>
        <dbReference type="Proteomes" id="UP001209229"/>
    </source>
</evidence>
<comment type="caution">
    <text evidence="2">The sequence shown here is derived from an EMBL/GenBank/DDBJ whole genome shotgun (WGS) entry which is preliminary data.</text>
</comment>
<name>A0AAE3MA61_9BACT</name>
<evidence type="ECO:0000256" key="1">
    <source>
        <dbReference type="SAM" id="SignalP"/>
    </source>
</evidence>
<keyword evidence="3" id="KW-1185">Reference proteome</keyword>
<evidence type="ECO:0008006" key="4">
    <source>
        <dbReference type="Google" id="ProtNLM"/>
    </source>
</evidence>
<feature type="chain" id="PRO_5042124666" description="Lipocalin-like domain-containing protein" evidence="1">
    <location>
        <begin position="22"/>
        <end position="143"/>
    </location>
</feature>
<keyword evidence="1" id="KW-0732">Signal</keyword>
<feature type="signal peptide" evidence="1">
    <location>
        <begin position="1"/>
        <end position="21"/>
    </location>
</feature>